<sequence length="2097" mass="226162">MSNMKRQSSWQEDIARNFSRLFQISKSQDPEKTEEISGRQNGVNSSLHSEASEGEPSLHQEDLELSKAFQGTEEEGDVREGVLGEALEDRESQGKEKGGEGSSSSISDNAEGSSKDQPLVPPPSVDSVPCSPASPLGPGSPTRPPPLDAFFRRLGSLFHFKAEPATAVQQQEEQQQAEEGGEGQEEEETALAVVSIDPDLSGMTCGAEGDQDHCDSAGSLTGEKDTRHTETEDRREGESDIHSVSTSTRSPTHTDLETLEKPNRALEEMQAEGHRGGCREGKAAADSSPLSEVEEAVDEHQRRLALACPPVVTYGTYRGQRDKHRMRQRHQVQVESPNSGVEGSTLGPVTHSTLELAISKQSDIQTVSTNHIGATTSETNERGAWTSETDSVLGPTGPESSHIPPTTHTAERAVSQSAFPSSGETSLATVGGQAKDSLSGVGSVTYSPPAPTEDSADARTSTAVSETHSAELSPRDKITHAEMASEDTNRDTDGDRDTGLSEQIETVSAHCFQTGSPTFAAVLLREPPDTGGTAQHTHLPAAVSDGDGGQLAPHPISPSASLLSATESQEPIPATRHSDSGDALDTGPGAGLHCFESGKEEWNIGPPDDLFEEALHLDSKMMVDNILKNALAALERIEYSELEEGEVLQKASEEIYLVLPVGRVEEEDVDRSFEPDKLVEVEPSERGDDRHPSAVPAEQTLSLNPNPLSEGPRSTPSSGYESIAGSDTDIRSSPGPACESSAPTISVSDHRQGEHCAEGTKGTGLHLLVKGQRLMDANANEQPQGEEDSQPNYPIESEYSGDKHQKDVFPLLGGGVSFEKPGLCGDDGDIIQIMRADLEYESVSGKTNENKDQVLCTSGDNGCNEVLGVKETQVGDGAVHVAKDDIESNRHSPKQDGNAEYGHVSVSNNSESPNKLNSTLNDNTYLRTQTAFPEPDLLRKSSKYEAKGNSEANLMSVRPKHTPNSLEPSQVRHAISQKPVACITLYDDGQESDPEISLKVRLNGLNDIPVSGDQSFVLVETYLASVFSEGSDSGGEEDEAHCRTTGTISMDPSFSRRLPKDLSTSEGLVSNSATDSSNEDRPQLSSVSAYRCNISLQQQSQDSETPGHSGAGSAAAVMAGFHQDLGSRLAGLHATGGRRAPGLEPLLPLLPVPHLAFHDMEASGFSIIDEEEETDAVFVNDTGPMLSPTVRRAKAYPFSLSPIVEEDSLRSEAEGGLSQEDRGLMVPPATEELRSLSGGVGMEQLASSSSLSILSLLQSVSERLQSSGYSDTDADSEEPYTPPLRRPLWEFFNRGQGEDKEGDGQEMDGDQSSKQEGPCSLTLPTNLFTIGPRDGDPMKDVKNLSTPWITIQKPADSPMYQYLKSVHPVLLEPDDDNSNHHAKLIPHLSDNNCPSTATDMGGNWSYGKVIPRPTLMNIYDGVTFSGEMREIHRDQEDSGMVFPQGASVRVLGGCWLLYLEPGFRGPGMLLEEGETVLSHQPGQQQASQGTEVKPTTITIGSIRRLVKDDGTPEIHLLPAGVPGGATERLNSEADSLGTRGGPIHLSNLTVKSGCWLAYCSPGFHGNYAVMEAGGSTTPGVGHPQVTTVRSLRPLRMSGLRVRRPLDPKMLVFEQPLFQGRGRELGGHTPSLGAVAGLKGASSLRVIGGVWVGYTGEDFTGRQYLLEEGEYSDCADLGGADHPLLLSFRFLQADFIEPSVSLQEESGSPGAGRRDILDLDVPDLEKDGATEKTTTFCVESGVWVVYSEKCFSGEQCILEKGKHPATLHWCGNHVAAKSIRPIRLQDLYGTREPKFMLWAYSQPHYRGVSEGYEGEAGHCGSASPMSFRVIRGSWLLFDEEGCCGNQYVLGEGLYPDLISCGCVATSVRSLRPIPYSFSDPSISLFSLGSFEGLKMVVVTPTEHMKDFFTQSLQVHSGLWVVYEYSNYKGCQMLLQPGELPVWGEHSGWDTIGSLRPLKQPRLYVQVKSRALGSLLTSESVKDDSSPARVTLSPACSLDTQRWLFTGGLLRCKASKACLSVIGGKATVGARVALWPEHGRTHQRWSLNHNGTISSHLNHKLVLDLRGGTGFKRDHLVVNEFATNQATQFWDIEEYFKDS</sequence>
<proteinExistence type="inferred from homology"/>
<evidence type="ECO:0000259" key="4">
    <source>
        <dbReference type="PROSITE" id="PS50915"/>
    </source>
</evidence>
<feature type="region of interest" description="Disordered" evidence="3">
    <location>
        <begin position="1267"/>
        <end position="1322"/>
    </location>
</feature>
<feature type="compositionally biased region" description="Basic and acidic residues" evidence="3">
    <location>
        <begin position="28"/>
        <end position="37"/>
    </location>
</feature>
<feature type="domain" description="Beta/gamma crystallin 'Greek key'" evidence="4">
    <location>
        <begin position="1648"/>
        <end position="1691"/>
    </location>
</feature>
<dbReference type="SMART" id="SM00247">
    <property type="entry name" value="XTALbg"/>
    <property type="match status" value="5"/>
</dbReference>
<dbReference type="SUPFAM" id="SSF49695">
    <property type="entry name" value="gamma-Crystallin-like"/>
    <property type="match status" value="3"/>
</dbReference>
<feature type="compositionally biased region" description="Basic and acidic residues" evidence="3">
    <location>
        <begin position="78"/>
        <end position="99"/>
    </location>
</feature>
<feature type="compositionally biased region" description="Basic and acidic residues" evidence="3">
    <location>
        <begin position="680"/>
        <end position="692"/>
    </location>
</feature>
<feature type="domain" description="Beta/gamma crystallin 'Greek key'" evidence="4">
    <location>
        <begin position="1831"/>
        <end position="1873"/>
    </location>
</feature>
<feature type="compositionally biased region" description="Polar residues" evidence="3">
    <location>
        <begin position="331"/>
        <end position="342"/>
    </location>
</feature>
<feature type="region of interest" description="Disordered" evidence="3">
    <location>
        <begin position="946"/>
        <end position="972"/>
    </location>
</feature>
<dbReference type="Proteomes" id="UP000808372">
    <property type="component" value="Chromosome 12"/>
</dbReference>
<dbReference type="InterPro" id="IPR035992">
    <property type="entry name" value="Ricin_B-like_lectins"/>
</dbReference>
<dbReference type="InterPro" id="IPR001064">
    <property type="entry name" value="Beta/gamma_crystallin"/>
</dbReference>
<evidence type="ECO:0000256" key="2">
    <source>
        <dbReference type="ARBA" id="ARBA00022737"/>
    </source>
</evidence>
<dbReference type="KEGG" id="snh:120056997"/>
<feature type="compositionally biased region" description="Basic residues" evidence="3">
    <location>
        <begin position="321"/>
        <end position="330"/>
    </location>
</feature>
<feature type="domain" description="Beta/gamma crystallin 'Greek key'" evidence="4">
    <location>
        <begin position="1916"/>
        <end position="1957"/>
    </location>
</feature>
<feature type="compositionally biased region" description="Polar residues" evidence="3">
    <location>
        <begin position="242"/>
        <end position="251"/>
    </location>
</feature>
<dbReference type="PROSITE" id="PS50231">
    <property type="entry name" value="RICIN_B_LECTIN"/>
    <property type="match status" value="1"/>
</dbReference>
<feature type="compositionally biased region" description="Basic and acidic residues" evidence="3">
    <location>
        <begin position="56"/>
        <end position="65"/>
    </location>
</feature>
<feature type="compositionally biased region" description="Low complexity" evidence="3">
    <location>
        <begin position="125"/>
        <end position="140"/>
    </location>
</feature>
<dbReference type="PROSITE" id="PS50915">
    <property type="entry name" value="CRYSTALLIN_BETA_GAMMA"/>
    <property type="match status" value="6"/>
</dbReference>
<feature type="compositionally biased region" description="Polar residues" evidence="3">
    <location>
        <begin position="359"/>
        <end position="378"/>
    </location>
</feature>
<dbReference type="RefSeq" id="XP_038861258.1">
    <property type="nucleotide sequence ID" value="XM_039005330.1"/>
</dbReference>
<feature type="compositionally biased region" description="Polar residues" evidence="3">
    <location>
        <begin position="38"/>
        <end position="49"/>
    </location>
</feature>
<feature type="domain" description="Beta/gamma crystallin 'Greek key'" evidence="4">
    <location>
        <begin position="1740"/>
        <end position="1782"/>
    </location>
</feature>
<feature type="region of interest" description="Disordered" evidence="3">
    <location>
        <begin position="680"/>
        <end position="759"/>
    </location>
</feature>
<feature type="domain" description="Beta/gamma crystallin 'Greek key'" evidence="4">
    <location>
        <begin position="1607"/>
        <end position="1647"/>
    </location>
</feature>
<comment type="similarity">
    <text evidence="1">Belongs to the beta/gamma-crystallin family.</text>
</comment>
<feature type="compositionally biased region" description="Basic and acidic residues" evidence="3">
    <location>
        <begin position="884"/>
        <end position="894"/>
    </location>
</feature>
<evidence type="ECO:0000256" key="3">
    <source>
        <dbReference type="SAM" id="MobiDB-lite"/>
    </source>
</evidence>
<feature type="compositionally biased region" description="Polar residues" evidence="3">
    <location>
        <begin position="905"/>
        <end position="923"/>
    </location>
</feature>
<dbReference type="PANTHER" id="PTHR11818:SF38">
    <property type="entry name" value="VERY LARGE A-KINASE ANCHOR PROTEIN"/>
    <property type="match status" value="1"/>
</dbReference>
<feature type="region of interest" description="Disordered" evidence="3">
    <location>
        <begin position="21"/>
        <end position="150"/>
    </location>
</feature>
<feature type="domain" description="Beta/gamma crystallin 'Greek key'" evidence="4">
    <location>
        <begin position="1453"/>
        <end position="1506"/>
    </location>
</feature>
<dbReference type="Pfam" id="PF00652">
    <property type="entry name" value="Ricin_B_lectin"/>
    <property type="match status" value="1"/>
</dbReference>
<reference evidence="6" key="1">
    <citation type="submission" date="2025-08" db="UniProtKB">
        <authorList>
            <consortium name="RefSeq"/>
        </authorList>
    </citation>
    <scope>IDENTIFICATION</scope>
    <source>
        <tissue evidence="6">White muscle</tissue>
    </source>
</reference>
<organism evidence="5 6">
    <name type="scientific">Salvelinus namaycush</name>
    <name type="common">Lake trout</name>
    <name type="synonym">Salmo namaycush</name>
    <dbReference type="NCBI Taxonomy" id="8040"/>
    <lineage>
        <taxon>Eukaryota</taxon>
        <taxon>Metazoa</taxon>
        <taxon>Chordata</taxon>
        <taxon>Craniata</taxon>
        <taxon>Vertebrata</taxon>
        <taxon>Euteleostomi</taxon>
        <taxon>Actinopterygii</taxon>
        <taxon>Neopterygii</taxon>
        <taxon>Teleostei</taxon>
        <taxon>Protacanthopterygii</taxon>
        <taxon>Salmoniformes</taxon>
        <taxon>Salmonidae</taxon>
        <taxon>Salmoninae</taxon>
        <taxon>Salvelinus</taxon>
    </lineage>
</organism>
<dbReference type="InterPro" id="IPR050252">
    <property type="entry name" value="Beta/Gamma-Crystallin"/>
</dbReference>
<dbReference type="GO" id="GO:0002088">
    <property type="term" value="P:lens development in camera-type eye"/>
    <property type="evidence" value="ECO:0007669"/>
    <property type="project" value="TreeGrafter"/>
</dbReference>
<feature type="compositionally biased region" description="Polar residues" evidence="3">
    <location>
        <begin position="558"/>
        <end position="569"/>
    </location>
</feature>
<evidence type="ECO:0000313" key="5">
    <source>
        <dbReference type="Proteomes" id="UP000808372"/>
    </source>
</evidence>
<dbReference type="GO" id="GO:0007601">
    <property type="term" value="P:visual perception"/>
    <property type="evidence" value="ECO:0007669"/>
    <property type="project" value="TreeGrafter"/>
</dbReference>
<dbReference type="InterPro" id="IPR011024">
    <property type="entry name" value="G_crystallin-like"/>
</dbReference>
<dbReference type="Gene3D" id="2.80.10.50">
    <property type="match status" value="1"/>
</dbReference>
<feature type="compositionally biased region" description="Polar residues" evidence="3">
    <location>
        <begin position="1062"/>
        <end position="1076"/>
    </location>
</feature>
<dbReference type="GO" id="GO:0005212">
    <property type="term" value="F:structural constituent of eye lens"/>
    <property type="evidence" value="ECO:0007669"/>
    <property type="project" value="TreeGrafter"/>
</dbReference>
<keyword evidence="2" id="KW-0677">Repeat</keyword>
<feature type="compositionally biased region" description="Polar residues" evidence="3">
    <location>
        <begin position="458"/>
        <end position="467"/>
    </location>
</feature>
<feature type="region of interest" description="Disordered" evidence="3">
    <location>
        <begin position="527"/>
        <end position="599"/>
    </location>
</feature>
<feature type="compositionally biased region" description="Basic and acidic residues" evidence="3">
    <location>
        <begin position="748"/>
        <end position="758"/>
    </location>
</feature>
<feature type="compositionally biased region" description="Basic and acidic residues" evidence="3">
    <location>
        <begin position="252"/>
        <end position="283"/>
    </location>
</feature>
<dbReference type="SMART" id="SM00458">
    <property type="entry name" value="RICIN"/>
    <property type="match status" value="1"/>
</dbReference>
<evidence type="ECO:0000313" key="6">
    <source>
        <dbReference type="RefSeq" id="XP_038861258.1"/>
    </source>
</evidence>
<accession>A0A8U1BSN5</accession>
<feature type="compositionally biased region" description="Polar residues" evidence="3">
    <location>
        <begin position="699"/>
        <end position="720"/>
    </location>
</feature>
<evidence type="ECO:0000256" key="1">
    <source>
        <dbReference type="ARBA" id="ARBA00009646"/>
    </source>
</evidence>
<dbReference type="Gene3D" id="2.60.20.10">
    <property type="entry name" value="Crystallins"/>
    <property type="match status" value="6"/>
</dbReference>
<feature type="region of interest" description="Disordered" evidence="3">
    <location>
        <begin position="1028"/>
        <end position="1084"/>
    </location>
</feature>
<feature type="region of interest" description="Disordered" evidence="3">
    <location>
        <begin position="317"/>
        <end position="499"/>
    </location>
</feature>
<keyword evidence="5" id="KW-1185">Reference proteome</keyword>
<feature type="region of interest" description="Disordered" evidence="3">
    <location>
        <begin position="884"/>
        <end position="923"/>
    </location>
</feature>
<dbReference type="Pfam" id="PF00030">
    <property type="entry name" value="Crystall"/>
    <property type="match status" value="5"/>
</dbReference>
<gene>
    <name evidence="6" type="primary">LOC120056997</name>
</gene>
<name>A0A8U1BSN5_SALNM</name>
<feature type="compositionally biased region" description="Acidic residues" evidence="3">
    <location>
        <begin position="175"/>
        <end position="189"/>
    </location>
</feature>
<feature type="compositionally biased region" description="Basic and acidic residues" evidence="3">
    <location>
        <begin position="487"/>
        <end position="499"/>
    </location>
</feature>
<feature type="region of interest" description="Disordered" evidence="3">
    <location>
        <begin position="162"/>
        <end position="297"/>
    </location>
</feature>
<feature type="compositionally biased region" description="Low complexity" evidence="3">
    <location>
        <begin position="102"/>
        <end position="112"/>
    </location>
</feature>
<dbReference type="PANTHER" id="PTHR11818">
    <property type="entry name" value="BETA/GAMMA CRYSTALLIN"/>
    <property type="match status" value="1"/>
</dbReference>
<feature type="compositionally biased region" description="Polar residues" evidence="3">
    <location>
        <begin position="403"/>
        <end position="428"/>
    </location>
</feature>
<feature type="compositionally biased region" description="Basic and acidic residues" evidence="3">
    <location>
        <begin position="222"/>
        <end position="241"/>
    </location>
</feature>
<protein>
    <submittedName>
        <fullName evidence="6">Uncharacterized protein LOC120056997</fullName>
    </submittedName>
</protein>
<dbReference type="InterPro" id="IPR000772">
    <property type="entry name" value="Ricin_B_lectin"/>
</dbReference>
<dbReference type="GeneID" id="120056997"/>
<dbReference type="SUPFAM" id="SSF50370">
    <property type="entry name" value="Ricin B-like lectins"/>
    <property type="match status" value="1"/>
</dbReference>